<dbReference type="OrthoDB" id="4104638at2"/>
<dbReference type="Pfam" id="PF05050">
    <property type="entry name" value="Methyltransf_21"/>
    <property type="match status" value="1"/>
</dbReference>
<reference evidence="2 3" key="1">
    <citation type="submission" date="2016-10" db="EMBL/GenBank/DDBJ databases">
        <authorList>
            <person name="de Groot N.N."/>
        </authorList>
    </citation>
    <scope>NUCLEOTIDE SEQUENCE [LARGE SCALE GENOMIC DNA]</scope>
    <source>
        <strain evidence="2 3">DSM 19219</strain>
    </source>
</reference>
<dbReference type="Gene3D" id="3.40.50.150">
    <property type="entry name" value="Vaccinia Virus protein VP39"/>
    <property type="match status" value="1"/>
</dbReference>
<dbReference type="SUPFAM" id="SSF53335">
    <property type="entry name" value="S-adenosyl-L-methionine-dependent methyltransferases"/>
    <property type="match status" value="1"/>
</dbReference>
<name>A0A1H3EB21_9GAMM</name>
<gene>
    <name evidence="2" type="ORF">SAMN05443545_10767</name>
</gene>
<protein>
    <submittedName>
        <fullName evidence="2">Methyltransferase, FkbM family</fullName>
    </submittedName>
</protein>
<dbReference type="STRING" id="574349.SAMN05443545_10767"/>
<keyword evidence="3" id="KW-1185">Reference proteome</keyword>
<organism evidence="2 3">
    <name type="scientific">Aidingimonas halophila</name>
    <dbReference type="NCBI Taxonomy" id="574349"/>
    <lineage>
        <taxon>Bacteria</taxon>
        <taxon>Pseudomonadati</taxon>
        <taxon>Pseudomonadota</taxon>
        <taxon>Gammaproteobacteria</taxon>
        <taxon>Oceanospirillales</taxon>
        <taxon>Halomonadaceae</taxon>
        <taxon>Aidingimonas</taxon>
    </lineage>
</organism>
<dbReference type="Proteomes" id="UP000198500">
    <property type="component" value="Unassembled WGS sequence"/>
</dbReference>
<dbReference type="GO" id="GO:0008168">
    <property type="term" value="F:methyltransferase activity"/>
    <property type="evidence" value="ECO:0007669"/>
    <property type="project" value="UniProtKB-KW"/>
</dbReference>
<dbReference type="EMBL" id="FNNI01000007">
    <property type="protein sequence ID" value="SDX75952.1"/>
    <property type="molecule type" value="Genomic_DNA"/>
</dbReference>
<dbReference type="PANTHER" id="PTHR34203">
    <property type="entry name" value="METHYLTRANSFERASE, FKBM FAMILY PROTEIN"/>
    <property type="match status" value="1"/>
</dbReference>
<dbReference type="InterPro" id="IPR029063">
    <property type="entry name" value="SAM-dependent_MTases_sf"/>
</dbReference>
<dbReference type="AlphaFoldDB" id="A0A1H3EB21"/>
<accession>A0A1H3EB21</accession>
<proteinExistence type="predicted"/>
<dbReference type="RefSeq" id="WP_092570751.1">
    <property type="nucleotide sequence ID" value="NZ_BMXH01000008.1"/>
</dbReference>
<dbReference type="PANTHER" id="PTHR34203:SF15">
    <property type="entry name" value="SLL1173 PROTEIN"/>
    <property type="match status" value="1"/>
</dbReference>
<dbReference type="InterPro" id="IPR052514">
    <property type="entry name" value="SAM-dependent_MTase"/>
</dbReference>
<evidence type="ECO:0000313" key="2">
    <source>
        <dbReference type="EMBL" id="SDX75952.1"/>
    </source>
</evidence>
<evidence type="ECO:0000259" key="1">
    <source>
        <dbReference type="Pfam" id="PF05050"/>
    </source>
</evidence>
<sequence>MNLSRHATPLQPWKARCRRSIGLARSLIIYWRPGRQRGLRRLYGEFLRPGDLAFDIGAHLGDRSAAFAGLGARVVALEPQPHLFRWFNRLLGHQRDITLIAKAAGAMPGEASLSLSLATPTVSTLANRWRDTLARDNKGFRHIRWDDTVTITVTTLDTLIDEQGVPAFCKIDVEGFEDQVLAGLSRPLPALSVEFVAGALDIALTCVNRLESLGGYEYNVVAGEARRFKWHEWQTAQRVQAWLDQGADGLASGDLYARLRNDNTWICPDKENP</sequence>
<evidence type="ECO:0000313" key="3">
    <source>
        <dbReference type="Proteomes" id="UP000198500"/>
    </source>
</evidence>
<dbReference type="NCBIfam" id="TIGR01444">
    <property type="entry name" value="fkbM_fam"/>
    <property type="match status" value="1"/>
</dbReference>
<dbReference type="InterPro" id="IPR006342">
    <property type="entry name" value="FkbM_mtfrase"/>
</dbReference>
<keyword evidence="2" id="KW-0489">Methyltransferase</keyword>
<keyword evidence="2" id="KW-0808">Transferase</keyword>
<feature type="domain" description="Methyltransferase FkbM" evidence="1">
    <location>
        <begin position="55"/>
        <end position="188"/>
    </location>
</feature>
<dbReference type="GO" id="GO:0032259">
    <property type="term" value="P:methylation"/>
    <property type="evidence" value="ECO:0007669"/>
    <property type="project" value="UniProtKB-KW"/>
</dbReference>